<reference evidence="3" key="1">
    <citation type="submission" date="2016-11" db="EMBL/GenBank/DDBJ databases">
        <authorList>
            <person name="Varghese N."/>
            <person name="Submissions S."/>
        </authorList>
    </citation>
    <scope>NUCLEOTIDE SEQUENCE [LARGE SCALE GENOMIC DNA]</scope>
    <source>
        <strain evidence="3">DSM 100566</strain>
    </source>
</reference>
<evidence type="ECO:0000313" key="2">
    <source>
        <dbReference type="EMBL" id="SHF35724.1"/>
    </source>
</evidence>
<feature type="domain" description="eCIS core" evidence="1">
    <location>
        <begin position="34"/>
        <end position="55"/>
    </location>
</feature>
<gene>
    <name evidence="2" type="ORF">SAMN05444273_105253</name>
</gene>
<accession>A0A1M5AZN0</accession>
<dbReference type="Pfam" id="PF13699">
    <property type="entry name" value="eCIS_core"/>
    <property type="match status" value="1"/>
</dbReference>
<dbReference type="Proteomes" id="UP000184144">
    <property type="component" value="Unassembled WGS sequence"/>
</dbReference>
<keyword evidence="3" id="KW-1185">Reference proteome</keyword>
<proteinExistence type="predicted"/>
<dbReference type="InterPro" id="IPR025295">
    <property type="entry name" value="eCIS_core_dom"/>
</dbReference>
<name>A0A1M5AZN0_9RHOB</name>
<evidence type="ECO:0000259" key="1">
    <source>
        <dbReference type="Pfam" id="PF13699"/>
    </source>
</evidence>
<dbReference type="RefSeq" id="WP_073144118.1">
    <property type="nucleotide sequence ID" value="NZ_FQUV01000005.1"/>
</dbReference>
<protein>
    <recommendedName>
        <fullName evidence="1">eCIS core domain-containing protein</fullName>
    </recommendedName>
</protein>
<evidence type="ECO:0000313" key="3">
    <source>
        <dbReference type="Proteomes" id="UP000184144"/>
    </source>
</evidence>
<dbReference type="EMBL" id="FQUV01000005">
    <property type="protein sequence ID" value="SHF35724.1"/>
    <property type="molecule type" value="Genomic_DNA"/>
</dbReference>
<dbReference type="AlphaFoldDB" id="A0A1M5AZN0"/>
<sequence>MHIKTPVSAAHFSLSIDGAQIASFSELQGVSSKANTKAAPRKLLAHELTHTAQQMVGVGRVAVSVKTADLGPAAAQKLRGSVGRMVTISATNPQGGVAASYQGKLMTPERAASGETVTIVCDHLQRASL</sequence>
<organism evidence="2 3">
    <name type="scientific">Litoreibacter ascidiaceicola</name>
    <dbReference type="NCBI Taxonomy" id="1486859"/>
    <lineage>
        <taxon>Bacteria</taxon>
        <taxon>Pseudomonadati</taxon>
        <taxon>Pseudomonadota</taxon>
        <taxon>Alphaproteobacteria</taxon>
        <taxon>Rhodobacterales</taxon>
        <taxon>Roseobacteraceae</taxon>
        <taxon>Litoreibacter</taxon>
    </lineage>
</organism>
<dbReference type="OrthoDB" id="9790161at2"/>